<dbReference type="EMBL" id="BGZI01000045">
    <property type="protein sequence ID" value="GBO90493.1"/>
    <property type="molecule type" value="Genomic_DNA"/>
</dbReference>
<name>A0A5M3Q5D9_9GAMM</name>
<sequence>MISWEQNTLWITSLSTWEGISFLDYEAAYRAMVEKRMCHDWVKVVDLSQFVSSKTDLSTLKASKTRKRIADLNWWSANNGMRLQVVIVGSHVKPQVLQDLKEIYLSRDIQTEFVSTSSEAYRLISNLKIAV</sequence>
<accession>A0A5M3Q5D9</accession>
<comment type="caution">
    <text evidence="1">The sequence shown here is derived from an EMBL/GenBank/DDBJ whole genome shotgun (WGS) entry which is preliminary data.</text>
</comment>
<organism evidence="1 2">
    <name type="scientific">Marinobacter salsuginis</name>
    <dbReference type="NCBI Taxonomy" id="418719"/>
    <lineage>
        <taxon>Bacteria</taxon>
        <taxon>Pseudomonadati</taxon>
        <taxon>Pseudomonadota</taxon>
        <taxon>Gammaproteobacteria</taxon>
        <taxon>Pseudomonadales</taxon>
        <taxon>Marinobacteraceae</taxon>
        <taxon>Marinobacter</taxon>
    </lineage>
</organism>
<evidence type="ECO:0000313" key="2">
    <source>
        <dbReference type="Proteomes" id="UP000387223"/>
    </source>
</evidence>
<dbReference type="Proteomes" id="UP000387223">
    <property type="component" value="Unassembled WGS sequence"/>
</dbReference>
<dbReference type="AlphaFoldDB" id="A0A5M3Q5D9"/>
<protein>
    <recommendedName>
        <fullName evidence="3">STAS domain-containing protein</fullName>
    </recommendedName>
</protein>
<dbReference type="RefSeq" id="WP_136630194.1">
    <property type="nucleotide sequence ID" value="NZ_BGZI01000045.1"/>
</dbReference>
<evidence type="ECO:0008006" key="3">
    <source>
        <dbReference type="Google" id="ProtNLM"/>
    </source>
</evidence>
<reference evidence="1 2" key="1">
    <citation type="journal article" date="2019" name="J. Gen. Appl. Microbiol.">
        <title>Aerobic degradation of cis-dichloroethene by the marine bacterium Marinobacter salsuginis strain 5N-3.</title>
        <authorList>
            <person name="Inoue Y."/>
            <person name="Fukunaga Y."/>
            <person name="Katsumata H."/>
            <person name="Ohji S."/>
            <person name="Hosoyama A."/>
            <person name="Mori K."/>
            <person name="Ando K."/>
        </authorList>
    </citation>
    <scope>NUCLEOTIDE SEQUENCE [LARGE SCALE GENOMIC DNA]</scope>
    <source>
        <strain evidence="1 2">NBRC 109114</strain>
    </source>
</reference>
<gene>
    <name evidence="1" type="ORF">MSSD14B_41610</name>
</gene>
<proteinExistence type="predicted"/>
<evidence type="ECO:0000313" key="1">
    <source>
        <dbReference type="EMBL" id="GBO90493.1"/>
    </source>
</evidence>